<accession>A0A1R1WY41</accession>
<evidence type="ECO:0000313" key="2">
    <source>
        <dbReference type="EMBL" id="OMJ13737.1"/>
    </source>
</evidence>
<proteinExistence type="predicted"/>
<sequence length="241" mass="28112">MYYMQVGEMEDSVDFVQNKHGNYYKISDRVTEDFKSGINKYTVIPRNKLKLRTHTLNSILLMCLSRSMPKLGGQLYTEMAIRQGILIDHVTFRTIICGTPVMNGQTTSKKYTLLVNDFVNEIVNFRYGINLEQLYSSMVDLPIKEPSYLAHQVKRFISEPSDKDNLLKTLKLLVNKNELNGMRYVAGSEREFILGLLVMRNEIEELGLEYSVNIIKEINYFIENHTNKYCIEIFNMLFLNF</sequence>
<protein>
    <submittedName>
        <fullName evidence="1">Uncharacterized protein</fullName>
    </submittedName>
</protein>
<reference evidence="1 3" key="1">
    <citation type="submission" date="2017-01" db="EMBL/GenBank/DDBJ databases">
        <authorList>
            <person name="Mah S.A."/>
            <person name="Swanson W.J."/>
            <person name="Moy G.W."/>
            <person name="Vacquier V.D."/>
        </authorList>
    </citation>
    <scope>NUCLEOTIDE SEQUENCE [LARGE SCALE GENOMIC DNA]</scope>
    <source>
        <strain evidence="1 3">GSMNP</strain>
    </source>
</reference>
<gene>
    <name evidence="1" type="ORF">AYI70_g12294</name>
    <name evidence="2" type="ORF">AYI70_g8333</name>
</gene>
<keyword evidence="3" id="KW-1185">Reference proteome</keyword>
<dbReference type="EMBL" id="LSSN01006081">
    <property type="protein sequence ID" value="OMJ07288.1"/>
    <property type="molecule type" value="Genomic_DNA"/>
</dbReference>
<evidence type="ECO:0000313" key="3">
    <source>
        <dbReference type="Proteomes" id="UP000187283"/>
    </source>
</evidence>
<comment type="caution">
    <text evidence="1">The sequence shown here is derived from an EMBL/GenBank/DDBJ whole genome shotgun (WGS) entry which is preliminary data.</text>
</comment>
<name>A0A1R1WY41_9FUNG</name>
<dbReference type="AlphaFoldDB" id="A0A1R1WY41"/>
<dbReference type="EMBL" id="LSSN01003367">
    <property type="protein sequence ID" value="OMJ13737.1"/>
    <property type="molecule type" value="Genomic_DNA"/>
</dbReference>
<dbReference type="Proteomes" id="UP000187283">
    <property type="component" value="Unassembled WGS sequence"/>
</dbReference>
<evidence type="ECO:0000313" key="1">
    <source>
        <dbReference type="EMBL" id="OMJ07288.1"/>
    </source>
</evidence>
<dbReference type="OrthoDB" id="5598614at2759"/>
<organism evidence="1 3">
    <name type="scientific">Smittium culicis</name>
    <dbReference type="NCBI Taxonomy" id="133412"/>
    <lineage>
        <taxon>Eukaryota</taxon>
        <taxon>Fungi</taxon>
        <taxon>Fungi incertae sedis</taxon>
        <taxon>Zoopagomycota</taxon>
        <taxon>Kickxellomycotina</taxon>
        <taxon>Harpellomycetes</taxon>
        <taxon>Harpellales</taxon>
        <taxon>Legeriomycetaceae</taxon>
        <taxon>Smittium</taxon>
    </lineage>
</organism>